<feature type="region of interest" description="Disordered" evidence="1">
    <location>
        <begin position="1"/>
        <end position="66"/>
    </location>
</feature>
<evidence type="ECO:0000313" key="4">
    <source>
        <dbReference type="Proteomes" id="UP000183567"/>
    </source>
</evidence>
<protein>
    <submittedName>
        <fullName evidence="3">Uncharacterized protein</fullName>
    </submittedName>
</protein>
<accession>A0A1J8RAY0</accession>
<sequence length="113" mass="12123">MTNSVAGPSQAAPRQDPEHHESGDSPSSTVMDQVRTPVQPSQADPRQDSEHHGGDESGDSPSSAVMDQVRTPVMVYDILTLLFTITVTTGAIKRNVRVMNAHASIGKWFTPLG</sequence>
<dbReference type="Proteomes" id="UP000183567">
    <property type="component" value="Unassembled WGS sequence"/>
</dbReference>
<reference evidence="3 4" key="1">
    <citation type="submission" date="2016-03" db="EMBL/GenBank/DDBJ databases">
        <title>Comparative genomics of the ectomycorrhizal sister species Rhizopogon vinicolor and Rhizopogon vesiculosus (Basidiomycota: Boletales) reveals a divergence of the mating type B locus.</title>
        <authorList>
            <person name="Mujic A.B."/>
            <person name="Kuo A."/>
            <person name="Tritt A."/>
            <person name="Lipzen A."/>
            <person name="Chen C."/>
            <person name="Johnson J."/>
            <person name="Sharma A."/>
            <person name="Barry K."/>
            <person name="Grigoriev I.V."/>
            <person name="Spatafora J.W."/>
        </authorList>
    </citation>
    <scope>NUCLEOTIDE SEQUENCE [LARGE SCALE GENOMIC DNA]</scope>
    <source>
        <strain evidence="3 4">AM-OR11-056</strain>
    </source>
</reference>
<gene>
    <name evidence="3" type="ORF">AZE42_10875</name>
</gene>
<keyword evidence="2" id="KW-1133">Transmembrane helix</keyword>
<organism evidence="3 4">
    <name type="scientific">Rhizopogon vesiculosus</name>
    <dbReference type="NCBI Taxonomy" id="180088"/>
    <lineage>
        <taxon>Eukaryota</taxon>
        <taxon>Fungi</taxon>
        <taxon>Dikarya</taxon>
        <taxon>Basidiomycota</taxon>
        <taxon>Agaricomycotina</taxon>
        <taxon>Agaricomycetes</taxon>
        <taxon>Agaricomycetidae</taxon>
        <taxon>Boletales</taxon>
        <taxon>Suillineae</taxon>
        <taxon>Rhizopogonaceae</taxon>
        <taxon>Rhizopogon</taxon>
    </lineage>
</organism>
<evidence type="ECO:0000313" key="3">
    <source>
        <dbReference type="EMBL" id="OJA18890.1"/>
    </source>
</evidence>
<proteinExistence type="predicted"/>
<name>A0A1J8RAY0_9AGAM</name>
<keyword evidence="2" id="KW-0472">Membrane</keyword>
<evidence type="ECO:0000256" key="1">
    <source>
        <dbReference type="SAM" id="MobiDB-lite"/>
    </source>
</evidence>
<keyword evidence="4" id="KW-1185">Reference proteome</keyword>
<feature type="compositionally biased region" description="Basic and acidic residues" evidence="1">
    <location>
        <begin position="45"/>
        <end position="55"/>
    </location>
</feature>
<evidence type="ECO:0000256" key="2">
    <source>
        <dbReference type="SAM" id="Phobius"/>
    </source>
</evidence>
<keyword evidence="2" id="KW-0812">Transmembrane</keyword>
<comment type="caution">
    <text evidence="3">The sequence shown here is derived from an EMBL/GenBank/DDBJ whole genome shotgun (WGS) entry which is preliminary data.</text>
</comment>
<dbReference type="EMBL" id="LVVM01001285">
    <property type="protein sequence ID" value="OJA18890.1"/>
    <property type="molecule type" value="Genomic_DNA"/>
</dbReference>
<feature type="compositionally biased region" description="Polar residues" evidence="1">
    <location>
        <begin position="24"/>
        <end position="44"/>
    </location>
</feature>
<dbReference type="AlphaFoldDB" id="A0A1J8RAY0"/>
<feature type="transmembrane region" description="Helical" evidence="2">
    <location>
        <begin position="73"/>
        <end position="92"/>
    </location>
</feature>